<dbReference type="OrthoDB" id="4267413at2"/>
<organism evidence="2 3">
    <name type="scientific">Streptomyces spongiae</name>
    <dbReference type="NCBI Taxonomy" id="565072"/>
    <lineage>
        <taxon>Bacteria</taxon>
        <taxon>Bacillati</taxon>
        <taxon>Actinomycetota</taxon>
        <taxon>Actinomycetes</taxon>
        <taxon>Kitasatosporales</taxon>
        <taxon>Streptomycetaceae</taxon>
        <taxon>Streptomyces</taxon>
    </lineage>
</organism>
<reference evidence="2 3" key="1">
    <citation type="submission" date="2019-07" db="EMBL/GenBank/DDBJ databases">
        <title>New species of Amycolatopsis and Streptomyces.</title>
        <authorList>
            <person name="Duangmal K."/>
            <person name="Teo W.F.A."/>
            <person name="Lipun K."/>
        </authorList>
    </citation>
    <scope>NUCLEOTIDE SEQUENCE [LARGE SCALE GENOMIC DNA]</scope>
    <source>
        <strain evidence="2 3">NBRC 106415</strain>
    </source>
</reference>
<accession>A0A5N8Y0S4</accession>
<dbReference type="EMBL" id="VJZC01001076">
    <property type="protein sequence ID" value="MPY65028.1"/>
    <property type="molecule type" value="Genomic_DNA"/>
</dbReference>
<sequence>MGGEATARATVVLGAQADVGPEELEALGLGLRNQLLELDVEDVELADGGAAPTGAKSPELIATGALAVSLALPVLRSVVKVVVAWMEHRPVRTVTITIGDNSLEVQGVSAGNQQKLIDAFIVAQESARTGDTAAAAPDPVTGADPSPVPDTDGAA</sequence>
<gene>
    <name evidence="2" type="ORF">FNH08_50210</name>
</gene>
<evidence type="ECO:0000256" key="1">
    <source>
        <dbReference type="SAM" id="MobiDB-lite"/>
    </source>
</evidence>
<dbReference type="AlphaFoldDB" id="A0A5N8Y0S4"/>
<evidence type="ECO:0000313" key="2">
    <source>
        <dbReference type="EMBL" id="MPY65028.1"/>
    </source>
</evidence>
<comment type="caution">
    <text evidence="2">The sequence shown here is derived from an EMBL/GenBank/DDBJ whole genome shotgun (WGS) entry which is preliminary data.</text>
</comment>
<protein>
    <submittedName>
        <fullName evidence="2">Uncharacterized protein</fullName>
    </submittedName>
</protein>
<name>A0A5N8Y0S4_9ACTN</name>
<dbReference type="Proteomes" id="UP000400924">
    <property type="component" value="Unassembled WGS sequence"/>
</dbReference>
<feature type="region of interest" description="Disordered" evidence="1">
    <location>
        <begin position="130"/>
        <end position="155"/>
    </location>
</feature>
<keyword evidence="3" id="KW-1185">Reference proteome</keyword>
<proteinExistence type="predicted"/>
<evidence type="ECO:0000313" key="3">
    <source>
        <dbReference type="Proteomes" id="UP000400924"/>
    </source>
</evidence>